<evidence type="ECO:0000256" key="8">
    <source>
        <dbReference type="PROSITE-ProRule" id="PRU01360"/>
    </source>
</evidence>
<dbReference type="Gene3D" id="2.60.40.1120">
    <property type="entry name" value="Carboxypeptidase-like, regulatory domain"/>
    <property type="match status" value="1"/>
</dbReference>
<dbReference type="KEGG" id="rhoz:GXP67_23010"/>
<feature type="domain" description="TonB-dependent receptor-like beta-barrel" evidence="11">
    <location>
        <begin position="440"/>
        <end position="850"/>
    </location>
</feature>
<name>A0A6C0GML1_9BACT</name>
<evidence type="ECO:0000256" key="4">
    <source>
        <dbReference type="ARBA" id="ARBA00022692"/>
    </source>
</evidence>
<dbReference type="InterPro" id="IPR036942">
    <property type="entry name" value="Beta-barrel_TonB_sf"/>
</dbReference>
<evidence type="ECO:0000259" key="12">
    <source>
        <dbReference type="Pfam" id="PF07715"/>
    </source>
</evidence>
<dbReference type="Proteomes" id="UP000480178">
    <property type="component" value="Chromosome"/>
</dbReference>
<keyword evidence="7 8" id="KW-0998">Cell outer membrane</keyword>
<dbReference type="SUPFAM" id="SSF49464">
    <property type="entry name" value="Carboxypeptidase regulatory domain-like"/>
    <property type="match status" value="1"/>
</dbReference>
<dbReference type="Pfam" id="PF00593">
    <property type="entry name" value="TonB_dep_Rec_b-barrel"/>
    <property type="match status" value="1"/>
</dbReference>
<dbReference type="InterPro" id="IPR000531">
    <property type="entry name" value="Beta-barrel_TonB"/>
</dbReference>
<reference evidence="13 14" key="1">
    <citation type="submission" date="2020-01" db="EMBL/GenBank/DDBJ databases">
        <authorList>
            <person name="Kim M.K."/>
        </authorList>
    </citation>
    <scope>NUCLEOTIDE SEQUENCE [LARGE SCALE GENOMIC DNA]</scope>
    <source>
        <strain evidence="13 14">172606-1</strain>
    </source>
</reference>
<evidence type="ECO:0000259" key="11">
    <source>
        <dbReference type="Pfam" id="PF00593"/>
    </source>
</evidence>
<comment type="similarity">
    <text evidence="8 9">Belongs to the TonB-dependent receptor family.</text>
</comment>
<dbReference type="AlphaFoldDB" id="A0A6C0GML1"/>
<dbReference type="PROSITE" id="PS52016">
    <property type="entry name" value="TONB_DEPENDENT_REC_3"/>
    <property type="match status" value="1"/>
</dbReference>
<evidence type="ECO:0000256" key="1">
    <source>
        <dbReference type="ARBA" id="ARBA00004571"/>
    </source>
</evidence>
<proteinExistence type="inferred from homology"/>
<evidence type="ECO:0000256" key="9">
    <source>
        <dbReference type="RuleBase" id="RU003357"/>
    </source>
</evidence>
<keyword evidence="5 9" id="KW-0798">TonB box</keyword>
<evidence type="ECO:0000256" key="5">
    <source>
        <dbReference type="ARBA" id="ARBA00023077"/>
    </source>
</evidence>
<keyword evidence="4 8" id="KW-0812">Transmembrane</keyword>
<keyword evidence="3 8" id="KW-1134">Transmembrane beta strand</keyword>
<evidence type="ECO:0000256" key="10">
    <source>
        <dbReference type="SAM" id="SignalP"/>
    </source>
</evidence>
<dbReference type="RefSeq" id="WP_162445290.1">
    <property type="nucleotide sequence ID" value="NZ_CP048222.1"/>
</dbReference>
<dbReference type="InterPro" id="IPR008969">
    <property type="entry name" value="CarboxyPept-like_regulatory"/>
</dbReference>
<evidence type="ECO:0000256" key="3">
    <source>
        <dbReference type="ARBA" id="ARBA00022452"/>
    </source>
</evidence>
<keyword evidence="6 8" id="KW-0472">Membrane</keyword>
<dbReference type="Gene3D" id="2.170.130.10">
    <property type="entry name" value="TonB-dependent receptor, plug domain"/>
    <property type="match status" value="1"/>
</dbReference>
<dbReference type="SUPFAM" id="SSF56935">
    <property type="entry name" value="Porins"/>
    <property type="match status" value="1"/>
</dbReference>
<protein>
    <submittedName>
        <fullName evidence="13">SusC/RagA family TonB-linked outer membrane protein</fullName>
    </submittedName>
</protein>
<dbReference type="InterPro" id="IPR037066">
    <property type="entry name" value="Plug_dom_sf"/>
</dbReference>
<evidence type="ECO:0000256" key="2">
    <source>
        <dbReference type="ARBA" id="ARBA00022448"/>
    </source>
</evidence>
<accession>A0A6C0GML1</accession>
<feature type="chain" id="PRO_5025448409" evidence="10">
    <location>
        <begin position="21"/>
        <end position="1040"/>
    </location>
</feature>
<dbReference type="NCBIfam" id="TIGR04057">
    <property type="entry name" value="SusC_RagA_signa"/>
    <property type="match status" value="1"/>
</dbReference>
<keyword evidence="14" id="KW-1185">Reference proteome</keyword>
<dbReference type="EMBL" id="CP048222">
    <property type="protein sequence ID" value="QHT69301.1"/>
    <property type="molecule type" value="Genomic_DNA"/>
</dbReference>
<keyword evidence="2 8" id="KW-0813">Transport</keyword>
<feature type="signal peptide" evidence="10">
    <location>
        <begin position="1"/>
        <end position="20"/>
    </location>
</feature>
<evidence type="ECO:0000313" key="14">
    <source>
        <dbReference type="Proteomes" id="UP000480178"/>
    </source>
</evidence>
<feature type="domain" description="TonB-dependent receptor plug" evidence="12">
    <location>
        <begin position="116"/>
        <end position="237"/>
    </location>
</feature>
<evidence type="ECO:0000313" key="13">
    <source>
        <dbReference type="EMBL" id="QHT69301.1"/>
    </source>
</evidence>
<dbReference type="Pfam" id="PF13715">
    <property type="entry name" value="CarbopepD_reg_2"/>
    <property type="match status" value="1"/>
</dbReference>
<dbReference type="Pfam" id="PF07715">
    <property type="entry name" value="Plug"/>
    <property type="match status" value="1"/>
</dbReference>
<sequence length="1040" mass="112462">MKRILLMYLILFAAAMHPLAAQDRTVSGKVISADDGTALPGVNVVVKSTNIGTTTNAEGNYSLSVPANTTLVFSFIGLTTQEIAVGNRSVVDVNLASDVQALSEVVVTAVGIEREQKSLGYSVQKLNNEQLTQARETNVVNSLSGKVAGVQITGSPGVGASSRIVIRGARSISGNNQPLFVVDGVPISNGNFGGTGNEGVNLGNGAADINPDDIASITVLKGPNAAALYGSRASNGVVLITTKSGAETKGLGVSVNFNSTFENPLILPKYQNSYGQGSGGQFEFVDGAGGGVNDGVDESWGPKLDAGLMIPQFFSQRDASGKLIPEPWVSHPNNVKDFFKTGQTFTTNVAISGGNEKANARLSLTNLSQNGMVPTTELKRNTISLNAGVKLTDKFRMEGTANYVNSKSNNIPGYGYSGQNVMQQLVWFGRQVDIGRLKNYVNEDGEPFSWNYNYHMNPYFILNENKNTFERDRLYGNVKLSYQLTDWLTASVRTGTDYYNNLSTNRIDVRDLNDAPAGDYAEFKRTFAEVNSDFLLSANKNLGENFSLSLSVGGNRMTQRTQDNGVRAPGLTVPGIYNVGNSSVAQEASNALYRKQINSFYGAGQIGFKDYLFLDFTARNDWSSTLPKAHNSYFYPSVSLSGVITEMIGLQSNVLSFLKVRGSWAQVGSDTDPYRLLPVFNFGDADGWGSDPALTVPNTILNPELKPEISTSTEVGADIRLFNDRVSLDATYYDSRSVDQILQINISGASGSLARFVNAGEIRNRGVELLLNVTPLKLSNGFKWDVTFNFARNKNEVVSLPAGISEYNIGSYWSLLVQARPGQPFGVLYGYGYQRDPNGNIIHLNGLPQRDPALKVLGNYTPDWVGGINNSFSFKGINLGFLIDIKKGGDLYSMTSTWGRYAGVLEETVKGREGGIVGDGVKNIGIADSPEYVPNDVAVTAENYNKAAFDNNLAEGSVFDASFVKLREVKLGYTIPNKLFGRVPFRDVSLSVVGRNLWLISTNVPHVDPETAFSNSNVQGLEFGQLPSARSVGFNVNFKF</sequence>
<dbReference type="InterPro" id="IPR023997">
    <property type="entry name" value="TonB-dep_OMP_SusC/RagA_CS"/>
</dbReference>
<evidence type="ECO:0000256" key="7">
    <source>
        <dbReference type="ARBA" id="ARBA00023237"/>
    </source>
</evidence>
<dbReference type="InterPro" id="IPR012910">
    <property type="entry name" value="Plug_dom"/>
</dbReference>
<evidence type="ECO:0000256" key="6">
    <source>
        <dbReference type="ARBA" id="ARBA00023136"/>
    </source>
</evidence>
<keyword evidence="10" id="KW-0732">Signal</keyword>
<dbReference type="Gene3D" id="2.40.170.20">
    <property type="entry name" value="TonB-dependent receptor, beta-barrel domain"/>
    <property type="match status" value="1"/>
</dbReference>
<organism evidence="13 14">
    <name type="scientific">Rhodocytophaga rosea</name>
    <dbReference type="NCBI Taxonomy" id="2704465"/>
    <lineage>
        <taxon>Bacteria</taxon>
        <taxon>Pseudomonadati</taxon>
        <taxon>Bacteroidota</taxon>
        <taxon>Cytophagia</taxon>
        <taxon>Cytophagales</taxon>
        <taxon>Rhodocytophagaceae</taxon>
        <taxon>Rhodocytophaga</taxon>
    </lineage>
</organism>
<dbReference type="GO" id="GO:0009279">
    <property type="term" value="C:cell outer membrane"/>
    <property type="evidence" value="ECO:0007669"/>
    <property type="project" value="UniProtKB-SubCell"/>
</dbReference>
<gene>
    <name evidence="13" type="ORF">GXP67_23010</name>
</gene>
<comment type="subcellular location">
    <subcellularLocation>
        <location evidence="1 8">Cell outer membrane</location>
        <topology evidence="1 8">Multi-pass membrane protein</topology>
    </subcellularLocation>
</comment>
<dbReference type="InterPro" id="IPR039426">
    <property type="entry name" value="TonB-dep_rcpt-like"/>
</dbReference>
<dbReference type="InterPro" id="IPR023996">
    <property type="entry name" value="TonB-dep_OMP_SusC/RagA"/>
</dbReference>
<dbReference type="NCBIfam" id="TIGR04056">
    <property type="entry name" value="OMP_RagA_SusC"/>
    <property type="match status" value="1"/>
</dbReference>